<feature type="domain" description="CUB" evidence="4">
    <location>
        <begin position="1908"/>
        <end position="2030"/>
    </location>
</feature>
<evidence type="ECO:0000256" key="1">
    <source>
        <dbReference type="ARBA" id="ARBA00022737"/>
    </source>
</evidence>
<evidence type="ECO:0000259" key="4">
    <source>
        <dbReference type="PROSITE" id="PS01180"/>
    </source>
</evidence>
<comment type="caution">
    <text evidence="3">Lacks conserved residue(s) required for the propagation of feature annotation.</text>
</comment>
<proteinExistence type="predicted"/>
<feature type="domain" description="CUB" evidence="4">
    <location>
        <begin position="1784"/>
        <end position="1904"/>
    </location>
</feature>
<organism evidence="5 7">
    <name type="scientific">Parascaris univalens</name>
    <name type="common">Nematode worm</name>
    <dbReference type="NCBI Taxonomy" id="6257"/>
    <lineage>
        <taxon>Eukaryota</taxon>
        <taxon>Metazoa</taxon>
        <taxon>Ecdysozoa</taxon>
        <taxon>Nematoda</taxon>
        <taxon>Chromadorea</taxon>
        <taxon>Rhabditida</taxon>
        <taxon>Spirurina</taxon>
        <taxon>Ascaridomorpha</taxon>
        <taxon>Ascaridoidea</taxon>
        <taxon>Ascarididae</taxon>
        <taxon>Parascaris</taxon>
    </lineage>
</organism>
<evidence type="ECO:0000313" key="6">
    <source>
        <dbReference type="WBParaSite" id="PgB08_g034_t06"/>
    </source>
</evidence>
<keyword evidence="1" id="KW-0677">Repeat</keyword>
<dbReference type="CDD" id="cd00041">
    <property type="entry name" value="CUB"/>
    <property type="match status" value="17"/>
</dbReference>
<evidence type="ECO:0000256" key="2">
    <source>
        <dbReference type="ARBA" id="ARBA00023157"/>
    </source>
</evidence>
<name>A0A914ZML4_PARUN</name>
<feature type="domain" description="CUB" evidence="4">
    <location>
        <begin position="3079"/>
        <end position="3210"/>
    </location>
</feature>
<dbReference type="SMART" id="SM00042">
    <property type="entry name" value="CUB"/>
    <property type="match status" value="22"/>
</dbReference>
<feature type="domain" description="CUB" evidence="4">
    <location>
        <begin position="168"/>
        <end position="324"/>
    </location>
</feature>
<dbReference type="InterPro" id="IPR035914">
    <property type="entry name" value="Sperma_CUB_dom_sf"/>
</dbReference>
<dbReference type="Gene3D" id="2.60.120.290">
    <property type="entry name" value="Spermadhesin, CUB domain"/>
    <property type="match status" value="23"/>
</dbReference>
<feature type="domain" description="CUB" evidence="4">
    <location>
        <begin position="325"/>
        <end position="452"/>
    </location>
</feature>
<feature type="domain" description="CUB" evidence="4">
    <location>
        <begin position="1084"/>
        <end position="1234"/>
    </location>
</feature>
<dbReference type="FunFam" id="2.60.120.290:FF:000005">
    <property type="entry name" value="Procollagen C-endopeptidase enhancer 1"/>
    <property type="match status" value="3"/>
</dbReference>
<feature type="disulfide bond" evidence="3">
    <location>
        <begin position="819"/>
        <end position="846"/>
    </location>
</feature>
<feature type="domain" description="CUB" evidence="4">
    <location>
        <begin position="2694"/>
        <end position="2825"/>
    </location>
</feature>
<feature type="domain" description="CUB" evidence="4">
    <location>
        <begin position="819"/>
        <end position="948"/>
    </location>
</feature>
<sequence>TSPIYFSSNKAFISFSSSQTRIGIGGFSFEWKTVEKKCGGREYGNEGQISLYDYGKSETCQWHVSVDPSRHIEVTIEPFVLGSKEIRNCSINSLELFDGLVVDEAARILHLCSSETTRTLVRTTLPYFTAYFKSDFPNEFPPEKCDGDAKCKRGFTIRYRTIELDKDCGGTLLPDVDGNFFGVIQSPNYGFNYFPNLDCLWILDASTTSNREDDGRVIKAEIIDMDIPSSPPKGIKDLPSYRHLYSQHLTISPLHKLLRLIGPCRYDYITFKDGGDVTKPILGRYCNSRRPEGPVVSSGPKMVIQFHSNQTVNGKGFKIRYSSTCEKHFTQMNGTIQSLNYPNGVAYPFKCTYVIDAERTKAIRLRFNFIGLKLDIRSCFYDVADQEIRDDYVEFSGGHDSHDQINKRYFCARYPFIAPDGEMVTSASRPLTIRYSSSNIDNKGILFQYEQFDVGCGGIFNDEAGTITSPNYPEKYFAHMYCIYVINVATDKRVRLTFDVFELEVVPNREDCAYDSVEVYDVYINDNEHSEMHGRFCGTFMPPSILSTGSQLTVVFKSDRSVNGAGFSARWQAVDAQTDCHRTFTATSGEIAINIEAAQRVTQCDYLIALPSTNRILLKFENISSPCNEATLTIKNGVNEQSPGFGGLFRDSEICDDHPVNELRSQGNRIFMRLRTTSPRAIQFFIYYEQINSGCGGRIGGLSGALSSPQYPLKDSRTLNCDWHISVAAGNRVRFTITMMDDLNSADSSGFCSSFAPNYIDVADGPTATARVLRRYCKREVSLPPVDSETNELTIRYRQHGGSHFGSLYGFLAHYVTVCNDVVLTAHHGVLQSPGYPSRTLENRFCKWRIETTSANRIRLTFHRFRITELFTSYTPLCFVNYFEIGEKQIHAASVMVGSQHNDSTAIRRFCDRSGVPITILSENNFIDITFASRNEPENHFWLSWSTVGCGGIFTSESEIEVNISKLIVDAKIYECTWTITAPIGLRVLFSIEKFSIFADPQGCSYENPDFVNELSFYSGTSNRSGIASKVICESIETTTDYKSHTNELFVKLKLARKLAKPDSTDRILSGKIRFVQPTKGDDCGAVISVGLSQSISIHSPNYPNPYPKSIECIWLINAPAGHTVQFNLTHYKTLSYHPQRQEQRPWRANYYSNITCQSPISFVEGSLSFYNSNNTEGEVLERICNNLKEPKVIRSTSNQAVVSFQGAPYDRSYLSGDDETLHSIGFVLNISARCGGTLFADSKMQSLRLDSFDEDECVFYIRSEDAQRIYLRMDHLGFSEKKIHLPRGKNPAIIYVYDGSRDGAAVLGVFHAECSPSNKERVTRICSNQEFRSSGDTLRLHLRGLLSDQLHFIYFTYSTQIEWCGGVLHPIEGTVFFPFTEKSVECEWSISNTEGNKVDIELIDLKLPESEYCAQSYLEVRERNASGSIISRACRLEDFQTTISGEAFWIKLRYDPAENGDQSVEPLKPELNFKFTKVFGGLVSGQMISSPSADDWLSINCRPVEWNIIGKEEHWLLISILNMEIPDERGDNDDAEQRESIKGLTFNEGFCHRNQLTDECGPVVVVQAGYNPPKDFIIKSHMATIHFNAPAGSSFSLRWQEIPIAKANATLHAPNKTVTDDTAIFTCGGTLIPTYESQYLTNPGGMSPDGSFTTVKPVSTTSDRWNRYPQYRRQFRAGGYADNLKCRWIIMRPQFAGVSVRIVSMDLEEHIDCRFDYFALVAGDTGVITFENGQVNYAATKFCKHSDVGREESFRSEDMIVMYFITDRNRAGRGFVIEYKLICQSFQYLPSSSGILDTVIYSPNYPNTYSTNLSCSWVIMLESNRPIYATFIDVDIEKSINCAKDYVVVQANPIYVASDEIEEKICGEKINWNSTFPNGRVFITFNTDMQINRKGFALHLIEQLHDCSSDRLTINEGDRPKVLSSPNFPHMSPNSLDCEWVISAPSGHRIKFTVDANTFDLQDSSFDERCVDDYLEIRDGPSKHSPLIGVYCRMEPPSTIFSTWSYLYIRYQTDSFAQSMGWNATYEIASCGGSVVIPVNGSGSIRSPNYPEPYPNQADCSWIVKAPAGHYVNASFDHMWMSYSENCTNDSVELREHNSTGEYILEPTCVANTVRGKHYTSARNLMNVRFHSNNTLGRASRMFCLERKCGFDIDVEPSKIECGGEISDQSGRITTPGYPKQLIAHIACDWKFYAGIGYRYIFDFSFIKQDNYYQMTFSGVGCYPDVFIGNGIHGLHDFYGHNQRNFCANKTRFISTADLVTLTFDDRLSQFQKKELLGNGVSPEKIYAPFHIDYLKVPAKFDKDACMYHITKNKSIEMKGKTASDFSINFDPADYCHMLVERPFEMGTTVLRFTNFTTSQNGIFNPRGKCLDIESYVAISALSNDPWPFEARFCNGSLRNADNFTVAMPHKTFDVFVLQRRQFSAASFNLSVQFSPCGGYIKGPVAGVITSPGFGTSDGNYEPNMQCVWSLKAPEGQIVKIKVTDMDLEYNVECKHDFLKLFEGGGTDSSLIHIYCNNPDEEPLQERFKEVKSRGRFLTLYFYTDKSVQRKGFRIEYSFSGFDDECGFTTSAMNGTFVSPRAPNDYPNNAFCVWDIAVPHGYHVALYFNRFDIQQSDKCDKDYIKISEEHQSRALAPVGGYYFLFDHEEELKKMCGYDTPNVFRSESNRLKVEFRSDEKITAKGFNITWRAECGTTFRLNHGVVTSPHYPHFYPNIDSICNYLIEPEYEGVPIVTLKILDLDLDKHRVDYQRKPCDADYVELRDIFANRIIETFCSSRNNMGEFPPISVKGPVGVRFVTNLSMYEDYGDRKKHYRGFKLSYALSKCGGEINLKDVDNGMSAVITSPGFPLPYHHGLECIWNISAPEQRVLSIKYSDVDLEESSECIFDYLELFDGPEMNNDTSLGRICGNQIPLNQITTSRNFMIAKFVSDRSMNKGGFKFIVTATLGPSAGCGGELIAGDWTELKSPIDKNTALYYHNLRCSWTIKAPVGRIIEMQITEFELEAPHPLTGYCYDFIAIYDGYRTISPLLLSNTCRIVEELPLNLKSSYRAVFVYFETDSDKAFKGFTIRYRAILPSCGGKKIAESEPIELQYESEKGLTRSSPKHERCRWIIYSKEQMPLRIQFIEFSFPSTVIDCTDEYLEIRDAGTPTDCNHPACADAARAPQTIRLCGKTLPADFVSGTSVVQITASTMIQSEHISKYKLTYQTLNSCNRTISALTQLSGRLTSPNYPNPYDHNSSCKTTIETLDGYRILLVFKDFRLEKARRIFGMSRLTSNSREVFTNRPRSSSLFERWRNPFSRFMRLPSGMMLMPRTGSCDYDYVQIIDSNGNSSQRFCDFKLPPSFFSEKNKLSIYMKTDNTMASGGFDAYYYIVQPIEMDRLKFYDFGSISEMQGAITNIGYPGYATNQRMRWQIDPPNGHKCKLILISMEFGEIKDGICTDGDRMVIGEIGPEGPENTPLSDLPCRNSTALPKEVPIEPGNSVLLEFITDNRNDNNGDGFRIEWICENYFIPQV</sequence>
<accession>A0A914ZML4</accession>
<protein>
    <submittedName>
        <fullName evidence="6 7">CUB domain-containing protein</fullName>
    </submittedName>
</protein>
<dbReference type="WBParaSite" id="PgB08_g034_t06">
    <property type="protein sequence ID" value="PgB08_g034_t06"/>
    <property type="gene ID" value="PgB08_g034"/>
</dbReference>
<feature type="domain" description="CUB" evidence="4">
    <location>
        <begin position="2954"/>
        <end position="3075"/>
    </location>
</feature>
<evidence type="ECO:0000313" key="7">
    <source>
        <dbReference type="WBParaSite" id="PgB08_g034_t07"/>
    </source>
</evidence>
<feature type="domain" description="CUB" evidence="4">
    <location>
        <begin position="3387"/>
        <end position="3509"/>
    </location>
</feature>
<evidence type="ECO:0000256" key="3">
    <source>
        <dbReference type="PROSITE-ProRule" id="PRU00059"/>
    </source>
</evidence>
<feature type="domain" description="CUB" evidence="4">
    <location>
        <begin position="1628"/>
        <end position="1783"/>
    </location>
</feature>
<feature type="domain" description="CUB" evidence="4">
    <location>
        <begin position="950"/>
        <end position="1053"/>
    </location>
</feature>
<feature type="domain" description="CUB" evidence="4">
    <location>
        <begin position="695"/>
        <end position="818"/>
    </location>
</feature>
<feature type="domain" description="CUB" evidence="4">
    <location>
        <begin position="1365"/>
        <end position="1479"/>
    </location>
</feature>
<feature type="domain" description="CUB" evidence="4">
    <location>
        <begin position="2827"/>
        <end position="2947"/>
    </location>
</feature>
<keyword evidence="2 3" id="KW-1015">Disulfide bond</keyword>
<dbReference type="WBParaSite" id="PgB08_g034_t07">
    <property type="protein sequence ID" value="PgB08_g034_t07"/>
    <property type="gene ID" value="PgB08_g034"/>
</dbReference>
<dbReference type="Proteomes" id="UP000887569">
    <property type="component" value="Unplaced"/>
</dbReference>
<feature type="domain" description="CUB" evidence="4">
    <location>
        <begin position="38"/>
        <end position="162"/>
    </location>
</feature>
<feature type="domain" description="CUB" evidence="4">
    <location>
        <begin position="2438"/>
        <end position="2561"/>
    </location>
</feature>
<feature type="domain" description="CUB" evidence="4">
    <location>
        <begin position="2163"/>
        <end position="2298"/>
    </location>
</feature>
<feature type="domain" description="CUB" evidence="4">
    <location>
        <begin position="2567"/>
        <end position="2693"/>
    </location>
</feature>
<dbReference type="InterPro" id="IPR000859">
    <property type="entry name" value="CUB_dom"/>
</dbReference>
<dbReference type="PROSITE" id="PS01180">
    <property type="entry name" value="CUB"/>
    <property type="match status" value="22"/>
</dbReference>
<dbReference type="Pfam" id="PF00431">
    <property type="entry name" value="CUB"/>
    <property type="match status" value="18"/>
</dbReference>
<feature type="domain" description="CUB" evidence="4">
    <location>
        <begin position="456"/>
        <end position="574"/>
    </location>
</feature>
<keyword evidence="5" id="KW-1185">Reference proteome</keyword>
<feature type="domain" description="CUB" evidence="4">
    <location>
        <begin position="3213"/>
        <end position="3375"/>
    </location>
</feature>
<dbReference type="PANTHER" id="PTHR24251">
    <property type="entry name" value="OVOCHYMASE-RELATED"/>
    <property type="match status" value="1"/>
</dbReference>
<dbReference type="FunFam" id="2.60.120.290:FF:000013">
    <property type="entry name" value="Membrane frizzled-related protein"/>
    <property type="match status" value="1"/>
</dbReference>
<reference evidence="6 7" key="1">
    <citation type="submission" date="2022-11" db="UniProtKB">
        <authorList>
            <consortium name="WormBaseParasite"/>
        </authorList>
    </citation>
    <scope>IDENTIFICATION</scope>
</reference>
<feature type="disulfide bond" evidence="3">
    <location>
        <begin position="2694"/>
        <end position="2721"/>
    </location>
</feature>
<dbReference type="SUPFAM" id="SSF49854">
    <property type="entry name" value="Spermadhesin, CUB domain"/>
    <property type="match status" value="23"/>
</dbReference>
<evidence type="ECO:0000313" key="5">
    <source>
        <dbReference type="Proteomes" id="UP000887569"/>
    </source>
</evidence>
<feature type="domain" description="CUB" evidence="4">
    <location>
        <begin position="2032"/>
        <end position="2159"/>
    </location>
</feature>